<name>A0A517ZD86_9PLAN</name>
<proteinExistence type="predicted"/>
<gene>
    <name evidence="1" type="ORF">Mal4_48110</name>
</gene>
<evidence type="ECO:0000313" key="2">
    <source>
        <dbReference type="Proteomes" id="UP000320496"/>
    </source>
</evidence>
<keyword evidence="2" id="KW-1185">Reference proteome</keyword>
<sequence length="472" mass="52652">MNPLPPDGPISRRRLLQRSGMGLGAMALAGLLSDDGLQAATATKSPLSPRAPHYPAKAKRVIHFFLNGGPSHVDTFDPKPALRKYEGKPVPNTLTTERKTGAAFPSPFEFKPRGESGIEVSELFARTAEHIDDIAVIRSMYAQVPNHEPSLMLMNCGDSVQPRPSVGAWILYGLGTDNQNLPGFIAMCPGGLPIKDNENWQAGFLPGTYQGTYIDSQHRDLDRLIANIEHAHISRADQRRQLDLLARWNARHRAVREDDRLDARIHSYELAFRMQRDAAEAFDFAREPAHIQEMYGDGAHGRQTLIARRLLERGVRYVQLWHGAGQPWDNHDNIADNHRRLAGELDQPIAALLTDLKQRGMLEDTLVIWGGEFGRTPTVELTGDGKPKYGRDHNHYGFSVWMAGGGIKGGTVRGATDEFGFAAQEDRTSVHDLHATMLHLLGFDHEQLTYRYAGRDFRLTDVHGHVLEDIIV</sequence>
<dbReference type="PROSITE" id="PS51318">
    <property type="entry name" value="TAT"/>
    <property type="match status" value="1"/>
</dbReference>
<dbReference type="OrthoDB" id="127333at2"/>
<protein>
    <recommendedName>
        <fullName evidence="3">Sulfatase</fullName>
    </recommendedName>
</protein>
<dbReference type="PANTHER" id="PTHR43737">
    <property type="entry name" value="BLL7424 PROTEIN"/>
    <property type="match status" value="1"/>
</dbReference>
<evidence type="ECO:0008006" key="3">
    <source>
        <dbReference type="Google" id="ProtNLM"/>
    </source>
</evidence>
<reference evidence="1 2" key="1">
    <citation type="submission" date="2019-02" db="EMBL/GenBank/DDBJ databases">
        <title>Deep-cultivation of Planctomycetes and their phenomic and genomic characterization uncovers novel biology.</title>
        <authorList>
            <person name="Wiegand S."/>
            <person name="Jogler M."/>
            <person name="Boedeker C."/>
            <person name="Pinto D."/>
            <person name="Vollmers J."/>
            <person name="Rivas-Marin E."/>
            <person name="Kohn T."/>
            <person name="Peeters S.H."/>
            <person name="Heuer A."/>
            <person name="Rast P."/>
            <person name="Oberbeckmann S."/>
            <person name="Bunk B."/>
            <person name="Jeske O."/>
            <person name="Meyerdierks A."/>
            <person name="Storesund J.E."/>
            <person name="Kallscheuer N."/>
            <person name="Luecker S."/>
            <person name="Lage O.M."/>
            <person name="Pohl T."/>
            <person name="Merkel B.J."/>
            <person name="Hornburger P."/>
            <person name="Mueller R.-W."/>
            <person name="Bruemmer F."/>
            <person name="Labrenz M."/>
            <person name="Spormann A.M."/>
            <person name="Op den Camp H."/>
            <person name="Overmann J."/>
            <person name="Amann R."/>
            <person name="Jetten M.S.M."/>
            <person name="Mascher T."/>
            <person name="Medema M.H."/>
            <person name="Devos D.P."/>
            <person name="Kaster A.-K."/>
            <person name="Ovreas L."/>
            <person name="Rohde M."/>
            <person name="Galperin M.Y."/>
            <person name="Jogler C."/>
        </authorList>
    </citation>
    <scope>NUCLEOTIDE SEQUENCE [LARGE SCALE GENOMIC DNA]</scope>
    <source>
        <strain evidence="1 2">Mal4</strain>
    </source>
</reference>
<dbReference type="Pfam" id="PF07394">
    <property type="entry name" value="DUF1501"/>
    <property type="match status" value="1"/>
</dbReference>
<dbReference type="PANTHER" id="PTHR43737:SF1">
    <property type="entry name" value="DUF1501 DOMAIN-CONTAINING PROTEIN"/>
    <property type="match status" value="1"/>
</dbReference>
<dbReference type="SUPFAM" id="SSF53649">
    <property type="entry name" value="Alkaline phosphatase-like"/>
    <property type="match status" value="1"/>
</dbReference>
<dbReference type="InterPro" id="IPR010869">
    <property type="entry name" value="DUF1501"/>
</dbReference>
<dbReference type="Proteomes" id="UP000320496">
    <property type="component" value="Chromosome"/>
</dbReference>
<evidence type="ECO:0000313" key="1">
    <source>
        <dbReference type="EMBL" id="QDU40454.1"/>
    </source>
</evidence>
<dbReference type="Gene3D" id="3.40.720.10">
    <property type="entry name" value="Alkaline Phosphatase, subunit A"/>
    <property type="match status" value="1"/>
</dbReference>
<dbReference type="AlphaFoldDB" id="A0A517ZD86"/>
<dbReference type="KEGG" id="mri:Mal4_48110"/>
<accession>A0A517ZD86</accession>
<dbReference type="EMBL" id="CP036275">
    <property type="protein sequence ID" value="QDU40454.1"/>
    <property type="molecule type" value="Genomic_DNA"/>
</dbReference>
<dbReference type="InterPro" id="IPR006311">
    <property type="entry name" value="TAT_signal"/>
</dbReference>
<organism evidence="1 2">
    <name type="scientific">Maioricimonas rarisocia</name>
    <dbReference type="NCBI Taxonomy" id="2528026"/>
    <lineage>
        <taxon>Bacteria</taxon>
        <taxon>Pseudomonadati</taxon>
        <taxon>Planctomycetota</taxon>
        <taxon>Planctomycetia</taxon>
        <taxon>Planctomycetales</taxon>
        <taxon>Planctomycetaceae</taxon>
        <taxon>Maioricimonas</taxon>
    </lineage>
</organism>
<dbReference type="InterPro" id="IPR017850">
    <property type="entry name" value="Alkaline_phosphatase_core_sf"/>
</dbReference>
<dbReference type="RefSeq" id="WP_145371745.1">
    <property type="nucleotide sequence ID" value="NZ_CP036275.1"/>
</dbReference>